<accession>A0A0R1RHG7</accession>
<feature type="domain" description="Predicted membrane protein YciQ-like C-terminal" evidence="1">
    <location>
        <begin position="7"/>
        <end position="103"/>
    </location>
</feature>
<dbReference type="STRING" id="1114972.FD35_GL002068"/>
<dbReference type="eggNOG" id="COG4907">
    <property type="taxonomic scope" value="Bacteria"/>
</dbReference>
<evidence type="ECO:0000313" key="3">
    <source>
        <dbReference type="Proteomes" id="UP000051999"/>
    </source>
</evidence>
<dbReference type="PATRIC" id="fig|1114972.6.peg.2113"/>
<evidence type="ECO:0000259" key="1">
    <source>
        <dbReference type="Pfam" id="PF20990"/>
    </source>
</evidence>
<dbReference type="Proteomes" id="UP000051999">
    <property type="component" value="Unassembled WGS sequence"/>
</dbReference>
<comment type="caution">
    <text evidence="2">The sequence shown here is derived from an EMBL/GenBank/DDBJ whole genome shotgun (WGS) entry which is preliminary data.</text>
</comment>
<reference evidence="2 3" key="1">
    <citation type="journal article" date="2015" name="Genome Announc.">
        <title>Expanding the biotechnology potential of lactobacilli through comparative genomics of 213 strains and associated genera.</title>
        <authorList>
            <person name="Sun Z."/>
            <person name="Harris H.M."/>
            <person name="McCann A."/>
            <person name="Guo C."/>
            <person name="Argimon S."/>
            <person name="Zhang W."/>
            <person name="Yang X."/>
            <person name="Jeffery I.B."/>
            <person name="Cooney J.C."/>
            <person name="Kagawa T.F."/>
            <person name="Liu W."/>
            <person name="Song Y."/>
            <person name="Salvetti E."/>
            <person name="Wrobel A."/>
            <person name="Rasinkangas P."/>
            <person name="Parkhill J."/>
            <person name="Rea M.C."/>
            <person name="O'Sullivan O."/>
            <person name="Ritari J."/>
            <person name="Douillard F.P."/>
            <person name="Paul Ross R."/>
            <person name="Yang R."/>
            <person name="Briner A.E."/>
            <person name="Felis G.E."/>
            <person name="de Vos W.M."/>
            <person name="Barrangou R."/>
            <person name="Klaenhammer T.R."/>
            <person name="Caufield P.W."/>
            <person name="Cui Y."/>
            <person name="Zhang H."/>
            <person name="O'Toole P.W."/>
        </authorList>
    </citation>
    <scope>NUCLEOTIDE SEQUENCE [LARGE SCALE GENOMIC DNA]</scope>
    <source>
        <strain evidence="2 3">DSM 15814</strain>
    </source>
</reference>
<proteinExistence type="predicted"/>
<protein>
    <recommendedName>
        <fullName evidence="1">Predicted membrane protein YciQ-like C-terminal domain-containing protein</fullName>
    </recommendedName>
</protein>
<dbReference type="InterPro" id="IPR048389">
    <property type="entry name" value="YciQ-like_C"/>
</dbReference>
<sequence length="178" mass="18287">MTSALSALAALIVTNLPTIRLGMWIAAVGLSALVWGCALWQRAVISRYTLEGDQLHNELLGFKRMLNDIGHFDTAKVGDIVIWEQILPYAAALGLAEKVTKALSLEFGSDALMKTGLIFPLYYGFGGFDSSFDTGFSNGLSSSISASNTQASSLSGGSGGFSGGSSGGFGGGSGGGAF</sequence>
<organism evidence="2 3">
    <name type="scientific">Furfurilactobacillus rossiae DSM 15814</name>
    <dbReference type="NCBI Taxonomy" id="1114972"/>
    <lineage>
        <taxon>Bacteria</taxon>
        <taxon>Bacillati</taxon>
        <taxon>Bacillota</taxon>
        <taxon>Bacilli</taxon>
        <taxon>Lactobacillales</taxon>
        <taxon>Lactobacillaceae</taxon>
        <taxon>Furfurilactobacillus</taxon>
    </lineage>
</organism>
<name>A0A0R1RHG7_9LACO</name>
<dbReference type="AlphaFoldDB" id="A0A0R1RHG7"/>
<evidence type="ECO:0000313" key="2">
    <source>
        <dbReference type="EMBL" id="KRL56432.1"/>
    </source>
</evidence>
<dbReference type="EMBL" id="AZFF01000004">
    <property type="protein sequence ID" value="KRL56432.1"/>
    <property type="molecule type" value="Genomic_DNA"/>
</dbReference>
<dbReference type="Pfam" id="PF20990">
    <property type="entry name" value="DUF2207_C"/>
    <property type="match status" value="1"/>
</dbReference>
<gene>
    <name evidence="2" type="ORF">FD35_GL002068</name>
</gene>
<keyword evidence="3" id="KW-1185">Reference proteome</keyword>